<evidence type="ECO:0000313" key="1">
    <source>
        <dbReference type="EMBL" id="OGN00639.1"/>
    </source>
</evidence>
<gene>
    <name evidence="1" type="ORF">A2736_02795</name>
</gene>
<dbReference type="AlphaFoldDB" id="A0A1F8EKQ6"/>
<dbReference type="STRING" id="1802662.A2736_02795"/>
<evidence type="ECO:0000313" key="2">
    <source>
        <dbReference type="Proteomes" id="UP000177503"/>
    </source>
</evidence>
<accession>A0A1F8EKQ6</accession>
<comment type="caution">
    <text evidence="1">The sequence shown here is derived from an EMBL/GenBank/DDBJ whole genome shotgun (WGS) entry which is preliminary data.</text>
</comment>
<name>A0A1F8EKQ6_9BACT</name>
<reference evidence="1 2" key="1">
    <citation type="journal article" date="2016" name="Nat. Commun.">
        <title>Thousands of microbial genomes shed light on interconnected biogeochemical processes in an aquifer system.</title>
        <authorList>
            <person name="Anantharaman K."/>
            <person name="Brown C.T."/>
            <person name="Hug L.A."/>
            <person name="Sharon I."/>
            <person name="Castelle C.J."/>
            <person name="Probst A.J."/>
            <person name="Thomas B.C."/>
            <person name="Singh A."/>
            <person name="Wilkins M.J."/>
            <person name="Karaoz U."/>
            <person name="Brodie E.L."/>
            <person name="Williams K.H."/>
            <person name="Hubbard S.S."/>
            <person name="Banfield J.F."/>
        </authorList>
    </citation>
    <scope>NUCLEOTIDE SEQUENCE [LARGE SCALE GENOMIC DNA]</scope>
</reference>
<dbReference type="EMBL" id="MGJC01000001">
    <property type="protein sequence ID" value="OGN00639.1"/>
    <property type="molecule type" value="Genomic_DNA"/>
</dbReference>
<proteinExistence type="predicted"/>
<sequence length="95" mass="11220">MEILILSNEEQDRNLFISCLSADKSLFTFCPSEAKRGEYFAALRRYQERSLLLIPRGLPRGGFIADMKIHKITHIVKFNFFMLNCFHQLFSLLYR</sequence>
<organism evidence="1 2">
    <name type="scientific">Candidatus Yanofskybacteria bacterium RIFCSPHIGHO2_01_FULL_41_27</name>
    <dbReference type="NCBI Taxonomy" id="1802662"/>
    <lineage>
        <taxon>Bacteria</taxon>
        <taxon>Candidatus Yanofskyibacteriota</taxon>
    </lineage>
</organism>
<protein>
    <submittedName>
        <fullName evidence="1">Uncharacterized protein</fullName>
    </submittedName>
</protein>
<dbReference type="Proteomes" id="UP000177503">
    <property type="component" value="Unassembled WGS sequence"/>
</dbReference>